<dbReference type="PROSITE" id="PS50850">
    <property type="entry name" value="MFS"/>
    <property type="match status" value="1"/>
</dbReference>
<feature type="transmembrane region" description="Helical" evidence="7">
    <location>
        <begin position="315"/>
        <end position="335"/>
    </location>
</feature>
<feature type="transmembrane region" description="Helical" evidence="7">
    <location>
        <begin position="20"/>
        <end position="43"/>
    </location>
</feature>
<feature type="transmembrane region" description="Helical" evidence="7">
    <location>
        <begin position="382"/>
        <end position="400"/>
    </location>
</feature>
<accession>A0ABP8WJ15</accession>
<dbReference type="PANTHER" id="PTHR23513">
    <property type="entry name" value="INTEGRAL MEMBRANE EFFLUX PROTEIN-RELATED"/>
    <property type="match status" value="1"/>
</dbReference>
<comment type="subcellular location">
    <subcellularLocation>
        <location evidence="1">Cell membrane</location>
        <topology evidence="1">Multi-pass membrane protein</topology>
    </subcellularLocation>
</comment>
<keyword evidence="5 7" id="KW-1133">Transmembrane helix</keyword>
<dbReference type="PANTHER" id="PTHR23513:SF6">
    <property type="entry name" value="MAJOR FACILITATOR SUPERFAMILY ASSOCIATED DOMAIN-CONTAINING PROTEIN"/>
    <property type="match status" value="1"/>
</dbReference>
<feature type="transmembrane region" description="Helical" evidence="7">
    <location>
        <begin position="292"/>
        <end position="309"/>
    </location>
</feature>
<keyword evidence="6 7" id="KW-0472">Membrane</keyword>
<dbReference type="EMBL" id="BAABKM010000001">
    <property type="protein sequence ID" value="GAA4690580.1"/>
    <property type="molecule type" value="Genomic_DNA"/>
</dbReference>
<name>A0ABP8WJ15_9ACTN</name>
<dbReference type="SUPFAM" id="SSF103473">
    <property type="entry name" value="MFS general substrate transporter"/>
    <property type="match status" value="1"/>
</dbReference>
<keyword evidence="2" id="KW-0813">Transport</keyword>
<dbReference type="InterPro" id="IPR036259">
    <property type="entry name" value="MFS_trans_sf"/>
</dbReference>
<evidence type="ECO:0000256" key="1">
    <source>
        <dbReference type="ARBA" id="ARBA00004651"/>
    </source>
</evidence>
<keyword evidence="10" id="KW-1185">Reference proteome</keyword>
<feature type="transmembrane region" description="Helical" evidence="7">
    <location>
        <begin position="49"/>
        <end position="69"/>
    </location>
</feature>
<feature type="transmembrane region" description="Helical" evidence="7">
    <location>
        <begin position="257"/>
        <end position="280"/>
    </location>
</feature>
<reference evidence="10" key="1">
    <citation type="journal article" date="2019" name="Int. J. Syst. Evol. Microbiol.">
        <title>The Global Catalogue of Microorganisms (GCM) 10K type strain sequencing project: providing services to taxonomists for standard genome sequencing and annotation.</title>
        <authorList>
            <consortium name="The Broad Institute Genomics Platform"/>
            <consortium name="The Broad Institute Genome Sequencing Center for Infectious Disease"/>
            <person name="Wu L."/>
            <person name="Ma J."/>
        </authorList>
    </citation>
    <scope>NUCLEOTIDE SEQUENCE [LARGE SCALE GENOMIC DNA]</scope>
    <source>
        <strain evidence="10">JCM 18531</strain>
    </source>
</reference>
<sequence length="415" mass="44046">MSRLVEIVAPRRFGAGFRWLLASSWVSNLGDGIALAAGPLLVASMTHDAILVALAALLQWLPPLVFGLYAGALADRLDRRLIIVTVDLLRAAVLVLLTLAVATDVASIWLVLVAMFLLGTAEVFADNTSSTLMPMLVQRDDLALANARLTTGFITVNQLAGPPIGAALFALGHAVPFATQAVVVALGALLVAQVVLPPHRRERAAATHLRHDIAEGFRWVLHHAAVRTLVLTIFVFNITFGAAWSVLVLYATQRLDMGPIGFGLLTTVSAVGGLLGTLSYGWITRRITLADIMRIGLVFETVTHLALALTTTPWVAMVIFFVFGAHAFIWGTTSLTVRQRAVPTELQGRVGSVNLVGVYGGLVVGAGIGGVLAQHWGVTAPFWFAFAGSAVFVVLIWGQLSHIAHADEAVTPSVG</sequence>
<dbReference type="Proteomes" id="UP001499974">
    <property type="component" value="Unassembled WGS sequence"/>
</dbReference>
<keyword evidence="4 7" id="KW-0812">Transmembrane</keyword>
<gene>
    <name evidence="9" type="ORF">GCM10023349_01350</name>
</gene>
<evidence type="ECO:0000259" key="8">
    <source>
        <dbReference type="PROSITE" id="PS50850"/>
    </source>
</evidence>
<evidence type="ECO:0000256" key="5">
    <source>
        <dbReference type="ARBA" id="ARBA00022989"/>
    </source>
</evidence>
<feature type="transmembrane region" description="Helical" evidence="7">
    <location>
        <begin position="228"/>
        <end position="251"/>
    </location>
</feature>
<dbReference type="Gene3D" id="1.20.1250.20">
    <property type="entry name" value="MFS general substrate transporter like domains"/>
    <property type="match status" value="1"/>
</dbReference>
<dbReference type="InterPro" id="IPR010290">
    <property type="entry name" value="TM_effector"/>
</dbReference>
<evidence type="ECO:0000313" key="10">
    <source>
        <dbReference type="Proteomes" id="UP001499974"/>
    </source>
</evidence>
<keyword evidence="3" id="KW-1003">Cell membrane</keyword>
<evidence type="ECO:0000256" key="6">
    <source>
        <dbReference type="ARBA" id="ARBA00023136"/>
    </source>
</evidence>
<dbReference type="CDD" id="cd06173">
    <property type="entry name" value="MFS_MefA_like"/>
    <property type="match status" value="1"/>
</dbReference>
<protein>
    <submittedName>
        <fullName evidence="9">MFS transporter</fullName>
    </submittedName>
</protein>
<evidence type="ECO:0000256" key="4">
    <source>
        <dbReference type="ARBA" id="ARBA00022692"/>
    </source>
</evidence>
<comment type="caution">
    <text evidence="9">The sequence shown here is derived from an EMBL/GenBank/DDBJ whole genome shotgun (WGS) entry which is preliminary data.</text>
</comment>
<dbReference type="InterPro" id="IPR020846">
    <property type="entry name" value="MFS_dom"/>
</dbReference>
<evidence type="ECO:0000313" key="9">
    <source>
        <dbReference type="EMBL" id="GAA4690580.1"/>
    </source>
</evidence>
<dbReference type="RefSeq" id="WP_345518210.1">
    <property type="nucleotide sequence ID" value="NZ_BAABKM010000001.1"/>
</dbReference>
<organism evidence="9 10">
    <name type="scientific">Nocardioides conyzicola</name>
    <dbReference type="NCBI Taxonomy" id="1651781"/>
    <lineage>
        <taxon>Bacteria</taxon>
        <taxon>Bacillati</taxon>
        <taxon>Actinomycetota</taxon>
        <taxon>Actinomycetes</taxon>
        <taxon>Propionibacteriales</taxon>
        <taxon>Nocardioidaceae</taxon>
        <taxon>Nocardioides</taxon>
    </lineage>
</organism>
<feature type="domain" description="Major facilitator superfamily (MFS) profile" evidence="8">
    <location>
        <begin position="16"/>
        <end position="404"/>
    </location>
</feature>
<evidence type="ECO:0000256" key="3">
    <source>
        <dbReference type="ARBA" id="ARBA00022475"/>
    </source>
</evidence>
<dbReference type="Pfam" id="PF05977">
    <property type="entry name" value="MFS_3"/>
    <property type="match status" value="1"/>
</dbReference>
<feature type="transmembrane region" description="Helical" evidence="7">
    <location>
        <begin position="356"/>
        <end position="376"/>
    </location>
</feature>
<feature type="transmembrane region" description="Helical" evidence="7">
    <location>
        <begin position="177"/>
        <end position="196"/>
    </location>
</feature>
<evidence type="ECO:0000256" key="2">
    <source>
        <dbReference type="ARBA" id="ARBA00022448"/>
    </source>
</evidence>
<proteinExistence type="predicted"/>
<evidence type="ECO:0000256" key="7">
    <source>
        <dbReference type="SAM" id="Phobius"/>
    </source>
</evidence>